<evidence type="ECO:0000313" key="6">
    <source>
        <dbReference type="Proteomes" id="UP001292913"/>
    </source>
</evidence>
<dbReference type="InterPro" id="IPR033427">
    <property type="entry name" value="DUF5123"/>
</dbReference>
<evidence type="ECO:0000259" key="2">
    <source>
        <dbReference type="Pfam" id="PF16318"/>
    </source>
</evidence>
<sequence length="473" mass="52010">MKSKMKIKMRVVRNLWYLPMVLFIASCAKGFDNNETFSSGVSNTQLLSPAEDGITFSKSADEKTFTVKWPVVLGASAYQVLLQIVDDPENPETVLDKTVDGCSLEVEMKEDTKYQVAVKSLGNVEYNNADAKESSLAQWSSLIPTIATIPSGSDIAEWFAANPIQDTGAEMAYDLEANGTYTLNSPLDFAGYWITFRGDKIHHPKVTMGTNGLIKTRYGLKIKYIDFDCTGVDQAAQYGSFLTMSETPDESTLVDGKWYPMLMPIVIQSCNIKGIARSLVYNGGKNYIISGLYIKDCIVELNTAQDSKKPVISFADGGRGCINDLEISNSTFYDLSKGGNFFIQYANNAAGSTNLSSLFSSSSVKLLNNTFYNVAYSKNFANYSGMKNSKVTITVMNNIFQHCGTVQKLFNSGNKQFSNNAYYEEVDGDVNKQSTDGSEFQEDPGFTNPTSGNFAVSSSTIIAKKVGDPRWLQ</sequence>
<feature type="signal peptide" evidence="1">
    <location>
        <begin position="1"/>
        <end position="30"/>
    </location>
</feature>
<evidence type="ECO:0000259" key="3">
    <source>
        <dbReference type="Pfam" id="PF16383"/>
    </source>
</evidence>
<dbReference type="EMBL" id="JARZAK010000001">
    <property type="protein sequence ID" value="MDY7256782.1"/>
    <property type="molecule type" value="Genomic_DNA"/>
</dbReference>
<dbReference type="Pfam" id="PF16383">
    <property type="entry name" value="DUF4992"/>
    <property type="match status" value="1"/>
</dbReference>
<keyword evidence="5" id="KW-0449">Lipoprotein</keyword>
<organism evidence="5 6">
    <name type="scientific">Bacteroides vicugnae</name>
    <dbReference type="NCBI Taxonomy" id="3037989"/>
    <lineage>
        <taxon>Bacteria</taxon>
        <taxon>Pseudomonadati</taxon>
        <taxon>Bacteroidota</taxon>
        <taxon>Bacteroidia</taxon>
        <taxon>Bacteroidales</taxon>
        <taxon>Bacteroidaceae</taxon>
        <taxon>Bacteroides</taxon>
    </lineage>
</organism>
<dbReference type="Pfam" id="PF17161">
    <property type="entry name" value="DUF5123"/>
    <property type="match status" value="1"/>
</dbReference>
<protein>
    <submittedName>
        <fullName evidence="5">DUF4992 family lipoprotein</fullName>
    </submittedName>
</protein>
<evidence type="ECO:0000259" key="4">
    <source>
        <dbReference type="Pfam" id="PF17161"/>
    </source>
</evidence>
<accession>A0ABU5HKS9</accession>
<feature type="domain" description="DUF4957" evidence="2">
    <location>
        <begin position="179"/>
        <end position="333"/>
    </location>
</feature>
<evidence type="ECO:0000313" key="5">
    <source>
        <dbReference type="EMBL" id="MDY7256782.1"/>
    </source>
</evidence>
<comment type="caution">
    <text evidence="5">The sequence shown here is derived from an EMBL/GenBank/DDBJ whole genome shotgun (WGS) entry which is preliminary data.</text>
</comment>
<dbReference type="InterPro" id="IPR032530">
    <property type="entry name" value="DUF4957"/>
</dbReference>
<dbReference type="RefSeq" id="WP_148366782.1">
    <property type="nucleotide sequence ID" value="NZ_JARZAK010000001.1"/>
</dbReference>
<dbReference type="PROSITE" id="PS51257">
    <property type="entry name" value="PROKAR_LIPOPROTEIN"/>
    <property type="match status" value="1"/>
</dbReference>
<gene>
    <name evidence="5" type="ORF">QHG74_03535</name>
</gene>
<name>A0ABU5HKS9_9BACE</name>
<dbReference type="Proteomes" id="UP001292913">
    <property type="component" value="Unassembled WGS sequence"/>
</dbReference>
<dbReference type="SUPFAM" id="SSF51126">
    <property type="entry name" value="Pectin lyase-like"/>
    <property type="match status" value="1"/>
</dbReference>
<feature type="chain" id="PRO_5046708398" evidence="1">
    <location>
        <begin position="31"/>
        <end position="473"/>
    </location>
</feature>
<keyword evidence="1" id="KW-0732">Signal</keyword>
<dbReference type="Pfam" id="PF16318">
    <property type="entry name" value="DUF4957"/>
    <property type="match status" value="1"/>
</dbReference>
<evidence type="ECO:0000256" key="1">
    <source>
        <dbReference type="SAM" id="SignalP"/>
    </source>
</evidence>
<feature type="domain" description="DUF5123" evidence="4">
    <location>
        <begin position="368"/>
        <end position="471"/>
    </location>
</feature>
<keyword evidence="6" id="KW-1185">Reference proteome</keyword>
<feature type="domain" description="DUF4992" evidence="3">
    <location>
        <begin position="1"/>
        <end position="178"/>
    </location>
</feature>
<dbReference type="InterPro" id="IPR011050">
    <property type="entry name" value="Pectin_lyase_fold/virulence"/>
</dbReference>
<dbReference type="InterPro" id="IPR032155">
    <property type="entry name" value="DUF4992"/>
</dbReference>
<reference evidence="5 6" key="1">
    <citation type="submission" date="2023-04" db="EMBL/GenBank/DDBJ databases">
        <title>Bacteroides pacosi sp. nov., isolated from the fecal material of an alpaca.</title>
        <authorList>
            <person name="Miller S."/>
            <person name="Hendry M."/>
            <person name="King J."/>
            <person name="Sankaranarayanan K."/>
            <person name="Lawson P.A."/>
        </authorList>
    </citation>
    <scope>NUCLEOTIDE SEQUENCE [LARGE SCALE GENOMIC DNA]</scope>
    <source>
        <strain evidence="5 6">A2-P53</strain>
    </source>
</reference>
<proteinExistence type="predicted"/>